<evidence type="ECO:0000256" key="7">
    <source>
        <dbReference type="ARBA" id="ARBA00023027"/>
    </source>
</evidence>
<sequence>MAESKHAEIVVVGAGPGGYAAAFRAADLGRQVLLIDRDKELGGVCLNRGCIPSKALLHIAKTMNDVTHLSSMGVTYGKPNINLDIIRDHKDKIVSQLNGGISQLAQARKVETIEGTATFVSNSELSIKTDASTSAVSFDKCIIAAGSSSARIPGAPSDHPSILTSKTALDLLDIPENLLIIGGGIIGLELGQVYGALGSKISVVEFLSTLIPGADTDIVKPLQRKLNKQFETIMFSSKVTAVMPNDDNTLNVSIEKEENTSTHTYDKVLVSVGRKPNTNLLRLDATDILVNGQGFVEVDVYQRTSVNHIFAIGDIAGNPMLAHKATHEGKVAAEVASGHPAAMDARAIPSVVYTDPEIAWVGLTELEAKENNIAYEKSEFPWSASGKALILNANQGKTKILFNPNTKRVLGVGIVGAGAGDLISEAALAIEMGADAEDISLTVHPHPTLGETFAAAADVFTGTITDLYIPPKKGK</sequence>
<evidence type="ECO:0000256" key="10">
    <source>
        <dbReference type="ARBA" id="ARBA00049187"/>
    </source>
</evidence>
<dbReference type="InterPro" id="IPR050151">
    <property type="entry name" value="Class-I_Pyr_Nuc-Dis_Oxidored"/>
</dbReference>
<keyword evidence="4" id="KW-0285">Flavoprotein</keyword>
<dbReference type="FunFam" id="3.30.390.30:FF:000001">
    <property type="entry name" value="Dihydrolipoyl dehydrogenase"/>
    <property type="match status" value="1"/>
</dbReference>
<evidence type="ECO:0000256" key="8">
    <source>
        <dbReference type="ARBA" id="ARBA00023157"/>
    </source>
</evidence>
<dbReference type="AlphaFoldDB" id="A0A381VXY2"/>
<dbReference type="EC" id="1.8.1.4" evidence="3"/>
<dbReference type="PRINTS" id="PR00368">
    <property type="entry name" value="FADPNR"/>
</dbReference>
<dbReference type="InterPro" id="IPR001100">
    <property type="entry name" value="Pyr_nuc-diS_OxRdtase"/>
</dbReference>
<dbReference type="PRINTS" id="PR00411">
    <property type="entry name" value="PNDRDTASEI"/>
</dbReference>
<dbReference type="SUPFAM" id="SSF55424">
    <property type="entry name" value="FAD/NAD-linked reductases, dimerisation (C-terminal) domain"/>
    <property type="match status" value="1"/>
</dbReference>
<evidence type="ECO:0000256" key="1">
    <source>
        <dbReference type="ARBA" id="ARBA00001974"/>
    </source>
</evidence>
<keyword evidence="7" id="KW-0520">NAD</keyword>
<feature type="domain" description="FAD/NAD(P)-binding" evidence="12">
    <location>
        <begin position="8"/>
        <end position="329"/>
    </location>
</feature>
<evidence type="ECO:0000256" key="4">
    <source>
        <dbReference type="ARBA" id="ARBA00022630"/>
    </source>
</evidence>
<feature type="domain" description="Pyridine nucleotide-disulphide oxidoreductase dimerisation" evidence="11">
    <location>
        <begin position="348"/>
        <end position="456"/>
    </location>
</feature>
<evidence type="ECO:0000256" key="3">
    <source>
        <dbReference type="ARBA" id="ARBA00012608"/>
    </source>
</evidence>
<keyword evidence="8" id="KW-1015">Disulfide bond</keyword>
<evidence type="ECO:0000256" key="6">
    <source>
        <dbReference type="ARBA" id="ARBA00023002"/>
    </source>
</evidence>
<dbReference type="GO" id="GO:0006103">
    <property type="term" value="P:2-oxoglutarate metabolic process"/>
    <property type="evidence" value="ECO:0007669"/>
    <property type="project" value="TreeGrafter"/>
</dbReference>
<evidence type="ECO:0000256" key="9">
    <source>
        <dbReference type="ARBA" id="ARBA00023284"/>
    </source>
</evidence>
<dbReference type="Gene3D" id="3.50.50.60">
    <property type="entry name" value="FAD/NAD(P)-binding domain"/>
    <property type="match status" value="2"/>
</dbReference>
<comment type="cofactor">
    <cofactor evidence="1">
        <name>FAD</name>
        <dbReference type="ChEBI" id="CHEBI:57692"/>
    </cofactor>
</comment>
<keyword evidence="6" id="KW-0560">Oxidoreductase</keyword>
<dbReference type="InterPro" id="IPR006258">
    <property type="entry name" value="Lipoamide_DH"/>
</dbReference>
<dbReference type="PANTHER" id="PTHR22912">
    <property type="entry name" value="DISULFIDE OXIDOREDUCTASE"/>
    <property type="match status" value="1"/>
</dbReference>
<dbReference type="Pfam" id="PF07992">
    <property type="entry name" value="Pyr_redox_2"/>
    <property type="match status" value="1"/>
</dbReference>
<dbReference type="SUPFAM" id="SSF51905">
    <property type="entry name" value="FAD/NAD(P)-binding domain"/>
    <property type="match status" value="1"/>
</dbReference>
<dbReference type="InterPro" id="IPR016156">
    <property type="entry name" value="FAD/NAD-linked_Rdtase_dimer_sf"/>
</dbReference>
<dbReference type="GO" id="GO:0004148">
    <property type="term" value="F:dihydrolipoyl dehydrogenase (NADH) activity"/>
    <property type="evidence" value="ECO:0007669"/>
    <property type="project" value="UniProtKB-EC"/>
</dbReference>
<dbReference type="NCBIfam" id="TIGR01350">
    <property type="entry name" value="lipoamide_DH"/>
    <property type="match status" value="1"/>
</dbReference>
<dbReference type="Gene3D" id="3.30.390.30">
    <property type="match status" value="1"/>
</dbReference>
<dbReference type="InterPro" id="IPR004099">
    <property type="entry name" value="Pyr_nucl-diS_OxRdtase_dimer"/>
</dbReference>
<reference evidence="13" key="1">
    <citation type="submission" date="2018-05" db="EMBL/GenBank/DDBJ databases">
        <authorList>
            <person name="Lanie J.A."/>
            <person name="Ng W.-L."/>
            <person name="Kazmierczak K.M."/>
            <person name="Andrzejewski T.M."/>
            <person name="Davidsen T.M."/>
            <person name="Wayne K.J."/>
            <person name="Tettelin H."/>
            <person name="Glass J.I."/>
            <person name="Rusch D."/>
            <person name="Podicherti R."/>
            <person name="Tsui H.-C.T."/>
            <person name="Winkler M.E."/>
        </authorList>
    </citation>
    <scope>NUCLEOTIDE SEQUENCE</scope>
</reference>
<evidence type="ECO:0000256" key="2">
    <source>
        <dbReference type="ARBA" id="ARBA00007532"/>
    </source>
</evidence>
<proteinExistence type="inferred from homology"/>
<evidence type="ECO:0000259" key="11">
    <source>
        <dbReference type="Pfam" id="PF02852"/>
    </source>
</evidence>
<comment type="similarity">
    <text evidence="2">Belongs to the class-I pyridine nucleotide-disulfide oxidoreductase family.</text>
</comment>
<name>A0A381VXY2_9ZZZZ</name>
<keyword evidence="9" id="KW-0676">Redox-active center</keyword>
<dbReference type="Pfam" id="PF02852">
    <property type="entry name" value="Pyr_redox_dim"/>
    <property type="match status" value="1"/>
</dbReference>
<comment type="catalytic activity">
    <reaction evidence="10">
        <text>N(6)-[(R)-dihydrolipoyl]-L-lysyl-[protein] + NAD(+) = N(6)-[(R)-lipoyl]-L-lysyl-[protein] + NADH + H(+)</text>
        <dbReference type="Rhea" id="RHEA:15045"/>
        <dbReference type="Rhea" id="RHEA-COMP:10474"/>
        <dbReference type="Rhea" id="RHEA-COMP:10475"/>
        <dbReference type="ChEBI" id="CHEBI:15378"/>
        <dbReference type="ChEBI" id="CHEBI:57540"/>
        <dbReference type="ChEBI" id="CHEBI:57945"/>
        <dbReference type="ChEBI" id="CHEBI:83099"/>
        <dbReference type="ChEBI" id="CHEBI:83100"/>
        <dbReference type="EC" id="1.8.1.4"/>
    </reaction>
</comment>
<dbReference type="PROSITE" id="PS00076">
    <property type="entry name" value="PYRIDINE_REDOX_1"/>
    <property type="match status" value="1"/>
</dbReference>
<protein>
    <recommendedName>
        <fullName evidence="3">dihydrolipoyl dehydrogenase</fullName>
        <ecNumber evidence="3">1.8.1.4</ecNumber>
    </recommendedName>
</protein>
<evidence type="ECO:0000313" key="13">
    <source>
        <dbReference type="EMBL" id="SVA44487.1"/>
    </source>
</evidence>
<dbReference type="GO" id="GO:0050660">
    <property type="term" value="F:flavin adenine dinucleotide binding"/>
    <property type="evidence" value="ECO:0007669"/>
    <property type="project" value="InterPro"/>
</dbReference>
<evidence type="ECO:0000256" key="5">
    <source>
        <dbReference type="ARBA" id="ARBA00022827"/>
    </source>
</evidence>
<gene>
    <name evidence="13" type="ORF">METZ01_LOCUS97341</name>
</gene>
<organism evidence="13">
    <name type="scientific">marine metagenome</name>
    <dbReference type="NCBI Taxonomy" id="408172"/>
    <lineage>
        <taxon>unclassified sequences</taxon>
        <taxon>metagenomes</taxon>
        <taxon>ecological metagenomes</taxon>
    </lineage>
</organism>
<keyword evidence="5" id="KW-0274">FAD</keyword>
<evidence type="ECO:0000259" key="12">
    <source>
        <dbReference type="Pfam" id="PF07992"/>
    </source>
</evidence>
<dbReference type="EMBL" id="UINC01009957">
    <property type="protein sequence ID" value="SVA44487.1"/>
    <property type="molecule type" value="Genomic_DNA"/>
</dbReference>
<dbReference type="InterPro" id="IPR036188">
    <property type="entry name" value="FAD/NAD-bd_sf"/>
</dbReference>
<accession>A0A381VXY2</accession>
<dbReference type="InterPro" id="IPR023753">
    <property type="entry name" value="FAD/NAD-binding_dom"/>
</dbReference>
<dbReference type="InterPro" id="IPR012999">
    <property type="entry name" value="Pyr_OxRdtase_I_AS"/>
</dbReference>
<dbReference type="PANTHER" id="PTHR22912:SF160">
    <property type="entry name" value="DIHYDROLIPOYL DEHYDROGENASE"/>
    <property type="match status" value="1"/>
</dbReference>
<dbReference type="PIRSF" id="PIRSF000350">
    <property type="entry name" value="Mercury_reductase_MerA"/>
    <property type="match status" value="1"/>
</dbReference>